<name>A0ABP0NJW9_9DINO</name>
<protein>
    <submittedName>
        <fullName evidence="2">Uncharacterized protein</fullName>
    </submittedName>
</protein>
<accession>A0ABP0NJW9</accession>
<evidence type="ECO:0000313" key="3">
    <source>
        <dbReference type="Proteomes" id="UP001642484"/>
    </source>
</evidence>
<dbReference type="Proteomes" id="UP001642484">
    <property type="component" value="Unassembled WGS sequence"/>
</dbReference>
<feature type="compositionally biased region" description="Basic and acidic residues" evidence="1">
    <location>
        <begin position="1"/>
        <end position="11"/>
    </location>
</feature>
<feature type="region of interest" description="Disordered" evidence="1">
    <location>
        <begin position="227"/>
        <end position="308"/>
    </location>
</feature>
<feature type="compositionally biased region" description="Basic and acidic residues" evidence="1">
    <location>
        <begin position="299"/>
        <end position="308"/>
    </location>
</feature>
<feature type="region of interest" description="Disordered" evidence="1">
    <location>
        <begin position="1"/>
        <end position="25"/>
    </location>
</feature>
<organism evidence="2 3">
    <name type="scientific">Durusdinium trenchii</name>
    <dbReference type="NCBI Taxonomy" id="1381693"/>
    <lineage>
        <taxon>Eukaryota</taxon>
        <taxon>Sar</taxon>
        <taxon>Alveolata</taxon>
        <taxon>Dinophyceae</taxon>
        <taxon>Suessiales</taxon>
        <taxon>Symbiodiniaceae</taxon>
        <taxon>Durusdinium</taxon>
    </lineage>
</organism>
<feature type="compositionally biased region" description="Acidic residues" evidence="1">
    <location>
        <begin position="13"/>
        <end position="22"/>
    </location>
</feature>
<evidence type="ECO:0000256" key="1">
    <source>
        <dbReference type="SAM" id="MobiDB-lite"/>
    </source>
</evidence>
<evidence type="ECO:0000313" key="2">
    <source>
        <dbReference type="EMBL" id="CAK9064045.1"/>
    </source>
</evidence>
<gene>
    <name evidence="2" type="ORF">CCMP2556_LOCUS31464</name>
</gene>
<feature type="non-terminal residue" evidence="2">
    <location>
        <position position="836"/>
    </location>
</feature>
<dbReference type="EMBL" id="CAXAMN010021851">
    <property type="protein sequence ID" value="CAK9064045.1"/>
    <property type="molecule type" value="Genomic_DNA"/>
</dbReference>
<feature type="region of interest" description="Disordered" evidence="1">
    <location>
        <begin position="191"/>
        <end position="213"/>
    </location>
</feature>
<reference evidence="2 3" key="1">
    <citation type="submission" date="2024-02" db="EMBL/GenBank/DDBJ databases">
        <authorList>
            <person name="Chen Y."/>
            <person name="Shah S."/>
            <person name="Dougan E. K."/>
            <person name="Thang M."/>
            <person name="Chan C."/>
        </authorList>
    </citation>
    <scope>NUCLEOTIDE SEQUENCE [LARGE SCALE GENOMIC DNA]</scope>
</reference>
<sequence length="836" mass="91462">MADPEQTKSLEDAASDEEDGWPEGECGLCNQKFQSQDDAVDGAAMTVTPCKGVNKGECLRCFYIRRGSFKNVESGMLRGLLKKNANLRDKFRSLRKKHIRITTRSPGTRPRHESIDVRHFTEKKNEAFVDIFEEGEWMSISDYIDTKIDDEKIKKKLKTQAQKRAYVTNDDMGVDGVIILPNAKVKKVRMGSRVSSAQLRREEHADGQDAKAAAEKNKICTAMDEEETAALGDMPEAEEEELAQPDESEGEGSDDGMFGFAGATVKAATKPQPKRRAREVTSAPGGPVPGSGTASGSTKPEKRSEETVNAKIAKAVQAIDFMKEVSGLAIWQGAVKEKDLSSKLSKYLDLANQLDGATTNVETAKDHAKALYDRITAVNTVIQCLDDARLLLSKISKDCEALESDENRNMFQQMVDGLPDDCKNTVLTDVGRKLTEACFQPGSDGYFWDFVKLDVNKKEPKPVCLSSALPHDKASSLQQQLVNGWMDRIDDGSDTDCLEGFSVKLLLDLHRFVAVGNVMEHTAGNIVLDKRTVKEIKAAVGFSQRVSTLWQATCDIAKSAIDETKVVSEGGNMANNLKELISTVQNAVDKSDASKGSWDQIKLNAANCGNALAYLDACQESKEEGAQDALTALKAQVEALTVLMGSDTFSSSTASVSKHLQDLWLAEPGENLNLPCREKKDVMLILWKVAVQGLILSGVLRKDVLYNSTLSEFAIALHDYGKEEKPNLKASCGGPEKAVQAIQKDAIELGPDLDKALGVLRQAQLLQSLSSSPDDPLPQQAKTLLTIDSLEIENIKFFFPDVIDTLTKFRAKAHENMAEGLGKVEEAIKNAQTKLC</sequence>
<proteinExistence type="predicted"/>
<comment type="caution">
    <text evidence="2">The sequence shown here is derived from an EMBL/GenBank/DDBJ whole genome shotgun (WGS) entry which is preliminary data.</text>
</comment>
<feature type="compositionally biased region" description="Acidic residues" evidence="1">
    <location>
        <begin position="235"/>
        <end position="254"/>
    </location>
</feature>
<feature type="compositionally biased region" description="Basic and acidic residues" evidence="1">
    <location>
        <begin position="199"/>
        <end position="213"/>
    </location>
</feature>
<keyword evidence="3" id="KW-1185">Reference proteome</keyword>